<dbReference type="InterPro" id="IPR051259">
    <property type="entry name" value="rRNA_Methyltransferase"/>
</dbReference>
<keyword evidence="7" id="KW-1185">Reference proteome</keyword>
<feature type="domain" description="RNA 2-O ribose methyltransferase substrate binding" evidence="5">
    <location>
        <begin position="82"/>
        <end position="164"/>
    </location>
</feature>
<sequence length="341" mass="37159">MLTTKRVVILIIAMLIQSSRSLAFFASNLGKAATRQFLRVNTRSLGMQTFDDVISSPKSKTAKMVQNLLTKRNKRVEAQQTVVEGPRMVFDMLENPTTESLVRQVLVSVDDYEAQYQDRLESIISSSDNERVSLQLVTPELLSTLSDTVTPQGIMAIVDIPEIKVTLPDNDVTPIYLVLDGVSDPGNLGTLLRSSLAVGCAGVVLLPGSCDPWSPKAVRSSMGASFQLPIVQAPNWESGLNVLEEWGVEAVYAATMVEGDDDESRSQAHFSIDWRSKASALVIGSEGKGLREEVRNAIHDKDKKQVSAVHVPMCKGIESLNAAVCGSVILFEYSRQCSITA</sequence>
<comment type="similarity">
    <text evidence="1">Belongs to the class IV-like SAM-binding methyltransferase superfamily. RNA methyltransferase TrmH family.</text>
</comment>
<organism evidence="6 7">
    <name type="scientific">Cylindrotheca closterium</name>
    <dbReference type="NCBI Taxonomy" id="2856"/>
    <lineage>
        <taxon>Eukaryota</taxon>
        <taxon>Sar</taxon>
        <taxon>Stramenopiles</taxon>
        <taxon>Ochrophyta</taxon>
        <taxon>Bacillariophyta</taxon>
        <taxon>Bacillariophyceae</taxon>
        <taxon>Bacillariophycidae</taxon>
        <taxon>Bacillariales</taxon>
        <taxon>Bacillariaceae</taxon>
        <taxon>Cylindrotheca</taxon>
    </lineage>
</organism>
<dbReference type="GO" id="GO:0008173">
    <property type="term" value="F:RNA methyltransferase activity"/>
    <property type="evidence" value="ECO:0007669"/>
    <property type="project" value="InterPro"/>
</dbReference>
<dbReference type="Pfam" id="PF00588">
    <property type="entry name" value="SpoU_methylase"/>
    <property type="match status" value="1"/>
</dbReference>
<dbReference type="GO" id="GO:0006396">
    <property type="term" value="P:RNA processing"/>
    <property type="evidence" value="ECO:0007669"/>
    <property type="project" value="InterPro"/>
</dbReference>
<dbReference type="Gene3D" id="3.30.1330.30">
    <property type="match status" value="1"/>
</dbReference>
<evidence type="ECO:0000256" key="3">
    <source>
        <dbReference type="ARBA" id="ARBA00022679"/>
    </source>
</evidence>
<accession>A0AAD2JHY8</accession>
<dbReference type="InterPro" id="IPR029026">
    <property type="entry name" value="tRNA_m1G_MTases_N"/>
</dbReference>
<evidence type="ECO:0000256" key="2">
    <source>
        <dbReference type="ARBA" id="ARBA00022603"/>
    </source>
</evidence>
<dbReference type="InterPro" id="IPR029028">
    <property type="entry name" value="Alpha/beta_knot_MTases"/>
</dbReference>
<dbReference type="InterPro" id="IPR053888">
    <property type="entry name" value="MRM3-like_sub_bind"/>
</dbReference>
<dbReference type="CDD" id="cd18095">
    <property type="entry name" value="SpoU-like_rRNA-MTase"/>
    <property type="match status" value="1"/>
</dbReference>
<proteinExistence type="inferred from homology"/>
<dbReference type="SUPFAM" id="SSF75217">
    <property type="entry name" value="alpha/beta knot"/>
    <property type="match status" value="1"/>
</dbReference>
<comment type="caution">
    <text evidence="6">The sequence shown here is derived from an EMBL/GenBank/DDBJ whole genome shotgun (WGS) entry which is preliminary data.</text>
</comment>
<dbReference type="Gene3D" id="3.40.1280.10">
    <property type="match status" value="1"/>
</dbReference>
<dbReference type="GO" id="GO:0003723">
    <property type="term" value="F:RNA binding"/>
    <property type="evidence" value="ECO:0007669"/>
    <property type="project" value="InterPro"/>
</dbReference>
<dbReference type="GO" id="GO:0005737">
    <property type="term" value="C:cytoplasm"/>
    <property type="evidence" value="ECO:0007669"/>
    <property type="project" value="UniProtKB-ARBA"/>
</dbReference>
<keyword evidence="2" id="KW-0489">Methyltransferase</keyword>
<dbReference type="EMBL" id="CAKOGP040001803">
    <property type="protein sequence ID" value="CAJ1952378.1"/>
    <property type="molecule type" value="Genomic_DNA"/>
</dbReference>
<reference evidence="6" key="1">
    <citation type="submission" date="2023-08" db="EMBL/GenBank/DDBJ databases">
        <authorList>
            <person name="Audoor S."/>
            <person name="Bilcke G."/>
        </authorList>
    </citation>
    <scope>NUCLEOTIDE SEQUENCE</scope>
</reference>
<evidence type="ECO:0000256" key="4">
    <source>
        <dbReference type="SAM" id="SignalP"/>
    </source>
</evidence>
<evidence type="ECO:0000259" key="5">
    <source>
        <dbReference type="SMART" id="SM00967"/>
    </source>
</evidence>
<evidence type="ECO:0000313" key="6">
    <source>
        <dbReference type="EMBL" id="CAJ1952378.1"/>
    </source>
</evidence>
<dbReference type="SMART" id="SM00967">
    <property type="entry name" value="SpoU_sub_bind"/>
    <property type="match status" value="1"/>
</dbReference>
<dbReference type="SUPFAM" id="SSF55315">
    <property type="entry name" value="L30e-like"/>
    <property type="match status" value="1"/>
</dbReference>
<dbReference type="InterPro" id="IPR013123">
    <property type="entry name" value="SpoU_subst-bd"/>
</dbReference>
<dbReference type="InterPro" id="IPR029064">
    <property type="entry name" value="Ribosomal_eL30-like_sf"/>
</dbReference>
<evidence type="ECO:0000256" key="1">
    <source>
        <dbReference type="ARBA" id="ARBA00007228"/>
    </source>
</evidence>
<dbReference type="GO" id="GO:0032259">
    <property type="term" value="P:methylation"/>
    <property type="evidence" value="ECO:0007669"/>
    <property type="project" value="UniProtKB-KW"/>
</dbReference>
<dbReference type="PANTHER" id="PTHR43191">
    <property type="entry name" value="RRNA METHYLTRANSFERASE 3"/>
    <property type="match status" value="1"/>
</dbReference>
<dbReference type="Pfam" id="PF22435">
    <property type="entry name" value="MRM3-like_sub_bind"/>
    <property type="match status" value="1"/>
</dbReference>
<feature type="chain" id="PRO_5042198372" description="RNA 2-O ribose methyltransferase substrate binding domain-containing protein" evidence="4">
    <location>
        <begin position="22"/>
        <end position="341"/>
    </location>
</feature>
<dbReference type="AlphaFoldDB" id="A0AAD2JHY8"/>
<keyword evidence="4" id="KW-0732">Signal</keyword>
<protein>
    <recommendedName>
        <fullName evidence="5">RNA 2-O ribose methyltransferase substrate binding domain-containing protein</fullName>
    </recommendedName>
</protein>
<feature type="signal peptide" evidence="4">
    <location>
        <begin position="1"/>
        <end position="21"/>
    </location>
</feature>
<gene>
    <name evidence="6" type="ORF">CYCCA115_LOCUS13523</name>
</gene>
<dbReference type="PANTHER" id="PTHR43191:SF2">
    <property type="entry name" value="RRNA METHYLTRANSFERASE 3, MITOCHONDRIAL"/>
    <property type="match status" value="1"/>
</dbReference>
<dbReference type="Proteomes" id="UP001295423">
    <property type="component" value="Unassembled WGS sequence"/>
</dbReference>
<name>A0AAD2JHY8_9STRA</name>
<keyword evidence="3" id="KW-0808">Transferase</keyword>
<evidence type="ECO:0000313" key="7">
    <source>
        <dbReference type="Proteomes" id="UP001295423"/>
    </source>
</evidence>
<dbReference type="InterPro" id="IPR001537">
    <property type="entry name" value="SpoU_MeTrfase"/>
</dbReference>